<dbReference type="Proteomes" id="UP000246018">
    <property type="component" value="Unassembled WGS sequence"/>
</dbReference>
<dbReference type="GO" id="GO:0016491">
    <property type="term" value="F:oxidoreductase activity"/>
    <property type="evidence" value="ECO:0007669"/>
    <property type="project" value="TreeGrafter"/>
</dbReference>
<keyword evidence="1" id="KW-0812">Transmembrane</keyword>
<evidence type="ECO:0000256" key="1">
    <source>
        <dbReference type="SAM" id="Phobius"/>
    </source>
</evidence>
<evidence type="ECO:0000313" key="2">
    <source>
        <dbReference type="EMBL" id="PVG83335.1"/>
    </source>
</evidence>
<sequence length="351" mass="36916">MTDGRAALLVVAVPAIACLVVAASLVLLRLAQVRREQRRARLRGAAWRHVLALTTGEDDEVIVAREALAGLPRRATLAIAEDAFALVPKVRGAGRDRLRGVLRGWGLEAESRQLARSRSVVARCRGIHRLAVLADPDAAELVSAALTDRAFAVRRTAMLAAGSFPEPGLLSRALDRVVAEPALRRDFLAAVVRMGGDVVPVLRLELGRGLRQGEEGERRARLAAEAIGLVGGIGARSTLESALVQGGPELRMACIEALGELGSAASVPVLVGALADPDPEVRRATARALGRIGGEQVLLELALALDDPAVEVARTAAQSLQRSGPAGMMVLRSRSAPVARETVALAELARV</sequence>
<gene>
    <name evidence="2" type="ORF">DDE18_08560</name>
</gene>
<dbReference type="SMART" id="SM00567">
    <property type="entry name" value="EZ_HEAT"/>
    <property type="match status" value="2"/>
</dbReference>
<feature type="transmembrane region" description="Helical" evidence="1">
    <location>
        <begin position="6"/>
        <end position="31"/>
    </location>
</feature>
<dbReference type="InterPro" id="IPR016024">
    <property type="entry name" value="ARM-type_fold"/>
</dbReference>
<dbReference type="AlphaFoldDB" id="A0A2T8FCB0"/>
<dbReference type="PANTHER" id="PTHR12697">
    <property type="entry name" value="PBS LYASE HEAT-LIKE PROTEIN"/>
    <property type="match status" value="1"/>
</dbReference>
<evidence type="ECO:0000313" key="3">
    <source>
        <dbReference type="Proteomes" id="UP000246018"/>
    </source>
</evidence>
<proteinExistence type="predicted"/>
<dbReference type="EMBL" id="QDGZ01000003">
    <property type="protein sequence ID" value="PVG83335.1"/>
    <property type="molecule type" value="Genomic_DNA"/>
</dbReference>
<dbReference type="SUPFAM" id="SSF48371">
    <property type="entry name" value="ARM repeat"/>
    <property type="match status" value="1"/>
</dbReference>
<reference evidence="2 3" key="1">
    <citation type="submission" date="2018-04" db="EMBL/GenBank/DDBJ databases">
        <title>Genome of Nocardioides gansuensis WSJ-1.</title>
        <authorList>
            <person name="Wu S."/>
            <person name="Wang G."/>
        </authorList>
    </citation>
    <scope>NUCLEOTIDE SEQUENCE [LARGE SCALE GENOMIC DNA]</scope>
    <source>
        <strain evidence="2 3">WSJ-1</strain>
    </source>
</reference>
<keyword evidence="1" id="KW-1133">Transmembrane helix</keyword>
<keyword evidence="3" id="KW-1185">Reference proteome</keyword>
<dbReference type="Gene3D" id="1.25.10.10">
    <property type="entry name" value="Leucine-rich Repeat Variant"/>
    <property type="match status" value="1"/>
</dbReference>
<comment type="caution">
    <text evidence="2">The sequence shown here is derived from an EMBL/GenBank/DDBJ whole genome shotgun (WGS) entry which is preliminary data.</text>
</comment>
<keyword evidence="1" id="KW-0472">Membrane</keyword>
<dbReference type="OrthoDB" id="3884680at2"/>
<dbReference type="PANTHER" id="PTHR12697:SF5">
    <property type="entry name" value="DEOXYHYPUSINE HYDROXYLASE"/>
    <property type="match status" value="1"/>
</dbReference>
<organism evidence="2 3">
    <name type="scientific">Nocardioides gansuensis</name>
    <dbReference type="NCBI Taxonomy" id="2138300"/>
    <lineage>
        <taxon>Bacteria</taxon>
        <taxon>Bacillati</taxon>
        <taxon>Actinomycetota</taxon>
        <taxon>Actinomycetes</taxon>
        <taxon>Propionibacteriales</taxon>
        <taxon>Nocardioidaceae</taxon>
        <taxon>Nocardioides</taxon>
    </lineage>
</organism>
<accession>A0A2T8FCB0</accession>
<evidence type="ECO:0008006" key="4">
    <source>
        <dbReference type="Google" id="ProtNLM"/>
    </source>
</evidence>
<dbReference type="RefSeq" id="WP_116571813.1">
    <property type="nucleotide sequence ID" value="NZ_QDGZ01000003.1"/>
</dbReference>
<name>A0A2T8FCB0_9ACTN</name>
<dbReference type="InterPro" id="IPR004155">
    <property type="entry name" value="PBS_lyase_HEAT"/>
</dbReference>
<dbReference type="InterPro" id="IPR011989">
    <property type="entry name" value="ARM-like"/>
</dbReference>
<dbReference type="Pfam" id="PF13646">
    <property type="entry name" value="HEAT_2"/>
    <property type="match status" value="1"/>
</dbReference>
<protein>
    <recommendedName>
        <fullName evidence="4">HEAT repeat domain-containing protein</fullName>
    </recommendedName>
</protein>